<proteinExistence type="predicted"/>
<evidence type="ECO:0000313" key="1">
    <source>
        <dbReference type="EMBL" id="SNR24159.1"/>
    </source>
</evidence>
<reference evidence="2 4" key="3">
    <citation type="submission" date="2019-02" db="EMBL/GenBank/DDBJ databases">
        <authorList>
            <person name="Zhang G."/>
        </authorList>
    </citation>
    <scope>NUCLEOTIDE SEQUENCE [LARGE SCALE GENOMIC DNA]</scope>
    <source>
        <strain evidence="2 4">CMB17</strain>
    </source>
</reference>
<dbReference type="EMBL" id="FZNM01000001">
    <property type="protein sequence ID" value="SNR24159.1"/>
    <property type="molecule type" value="Genomic_DNA"/>
</dbReference>
<reference evidence="1" key="2">
    <citation type="submission" date="2017-06" db="EMBL/GenBank/DDBJ databases">
        <authorList>
            <person name="Kim H.J."/>
            <person name="Triplett B.A."/>
        </authorList>
    </citation>
    <scope>NUCLEOTIDE SEQUENCE [LARGE SCALE GENOMIC DNA]</scope>
    <source>
        <strain evidence="1">DSM 26170</strain>
    </source>
</reference>
<dbReference type="EMBL" id="SIRL01000001">
    <property type="protein sequence ID" value="TBN52950.1"/>
    <property type="molecule type" value="Genomic_DNA"/>
</dbReference>
<evidence type="ECO:0000313" key="3">
    <source>
        <dbReference type="Proteomes" id="UP000198409"/>
    </source>
</evidence>
<accession>A0A238US61</accession>
<dbReference type="Proteomes" id="UP000292859">
    <property type="component" value="Unassembled WGS sequence"/>
</dbReference>
<reference evidence="3" key="1">
    <citation type="submission" date="2017-06" db="EMBL/GenBank/DDBJ databases">
        <authorList>
            <person name="Varghese N."/>
            <person name="Submissions S."/>
        </authorList>
    </citation>
    <scope>NUCLEOTIDE SEQUENCE [LARGE SCALE GENOMIC DNA]</scope>
    <source>
        <strain evidence="3">DSM 26170</strain>
    </source>
</reference>
<sequence length="79" mass="9246">MNTQTLPSVDELMWSWPTVCKAAKDEWARGFALSIAKQSKRRNWKPSPKQHALMMRMVNEVYRDRGDFDGTDDFPLIED</sequence>
<name>A0A238US61_9RHOB</name>
<evidence type="ECO:0000313" key="2">
    <source>
        <dbReference type="EMBL" id="TBN52950.1"/>
    </source>
</evidence>
<gene>
    <name evidence="2" type="ORF">EYF88_01735</name>
    <name evidence="1" type="ORF">SAMN06265378_101276</name>
</gene>
<dbReference type="Proteomes" id="UP000198409">
    <property type="component" value="Unassembled WGS sequence"/>
</dbReference>
<dbReference type="RefSeq" id="WP_089386381.1">
    <property type="nucleotide sequence ID" value="NZ_FZNM01000001.1"/>
</dbReference>
<keyword evidence="4" id="KW-1185">Reference proteome</keyword>
<evidence type="ECO:0000313" key="4">
    <source>
        <dbReference type="Proteomes" id="UP000292859"/>
    </source>
</evidence>
<dbReference type="OrthoDB" id="7866188at2"/>
<organism evidence="1 3">
    <name type="scientific">Paracoccus sediminis</name>
    <dbReference type="NCBI Taxonomy" id="1214787"/>
    <lineage>
        <taxon>Bacteria</taxon>
        <taxon>Pseudomonadati</taxon>
        <taxon>Pseudomonadota</taxon>
        <taxon>Alphaproteobacteria</taxon>
        <taxon>Rhodobacterales</taxon>
        <taxon>Paracoccaceae</taxon>
        <taxon>Paracoccus</taxon>
    </lineage>
</organism>
<dbReference type="AlphaFoldDB" id="A0A238US61"/>
<protein>
    <submittedName>
        <fullName evidence="1">Uncharacterized protein</fullName>
    </submittedName>
</protein>